<feature type="region of interest" description="Disordered" evidence="1">
    <location>
        <begin position="73"/>
        <end position="164"/>
    </location>
</feature>
<evidence type="ECO:0000313" key="3">
    <source>
        <dbReference type="EMBL" id="KAJ8496036.1"/>
    </source>
</evidence>
<keyword evidence="4" id="KW-1185">Reference proteome</keyword>
<dbReference type="SUPFAM" id="SSF50729">
    <property type="entry name" value="PH domain-like"/>
    <property type="match status" value="1"/>
</dbReference>
<proteinExistence type="predicted"/>
<dbReference type="Pfam" id="PF00638">
    <property type="entry name" value="Ran_BP1"/>
    <property type="match status" value="1"/>
</dbReference>
<evidence type="ECO:0000259" key="2">
    <source>
        <dbReference type="PROSITE" id="PS50196"/>
    </source>
</evidence>
<feature type="compositionally biased region" description="Low complexity" evidence="1">
    <location>
        <begin position="192"/>
        <end position="215"/>
    </location>
</feature>
<dbReference type="InterPro" id="IPR000156">
    <property type="entry name" value="Ran_bind_dom"/>
</dbReference>
<evidence type="ECO:0000256" key="1">
    <source>
        <dbReference type="SAM" id="MobiDB-lite"/>
    </source>
</evidence>
<feature type="compositionally biased region" description="Basic and acidic residues" evidence="1">
    <location>
        <begin position="108"/>
        <end position="140"/>
    </location>
</feature>
<dbReference type="SMART" id="SM00160">
    <property type="entry name" value="RanBD"/>
    <property type="match status" value="1"/>
</dbReference>
<feature type="domain" description="RanBD1" evidence="2">
    <location>
        <begin position="258"/>
        <end position="340"/>
    </location>
</feature>
<dbReference type="PROSITE" id="PS50196">
    <property type="entry name" value="RANBD1"/>
    <property type="match status" value="1"/>
</dbReference>
<sequence length="403" mass="43351">MFPLNDFNFVACALATVSAAVGYRVSRGRNRGANGPAENERVPESSRFRFLKFHRRNSTASARAASIPVTEYDGTEASISECSTPRLVEQENLSDEVEEGSLKRKRSASPEHADVESHPPKRRRSPEAEESKDSLTRDEEIVPQPLPSQDATQAPTNAINGNGETLTELTEIVPEPEADKRLVEEPPSQLETPSAATATPAEKPTAPLTSPAKPSAAFQAFSGSGSAFASASSVSPLAGPVWSACAGEAAITPSASSESNPLAALTYATSTEVVLTGEEDESAVAEVKGAKVLIKRGERDFCEGILGHAKLLRHKDTGRERILFRREPVHKVSMNVRLRPLVRCSFDESQGLLRVTLKEPIEGSQQEQVVVYALKRGKAPRTEFADFAQAVLESARLHGQASA</sequence>
<feature type="region of interest" description="Disordered" evidence="1">
    <location>
        <begin position="181"/>
        <end position="215"/>
    </location>
</feature>
<accession>A0AAD7XFW3</accession>
<protein>
    <recommendedName>
        <fullName evidence="2">RanBD1 domain-containing protein</fullName>
    </recommendedName>
</protein>
<organism evidence="3 4">
    <name type="scientific">Trametes cubensis</name>
    <dbReference type="NCBI Taxonomy" id="1111947"/>
    <lineage>
        <taxon>Eukaryota</taxon>
        <taxon>Fungi</taxon>
        <taxon>Dikarya</taxon>
        <taxon>Basidiomycota</taxon>
        <taxon>Agaricomycotina</taxon>
        <taxon>Agaricomycetes</taxon>
        <taxon>Polyporales</taxon>
        <taxon>Polyporaceae</taxon>
        <taxon>Trametes</taxon>
    </lineage>
</organism>
<comment type="caution">
    <text evidence="3">The sequence shown here is derived from an EMBL/GenBank/DDBJ whole genome shotgun (WGS) entry which is preliminary data.</text>
</comment>
<dbReference type="Gene3D" id="2.30.29.30">
    <property type="entry name" value="Pleckstrin-homology domain (PH domain)/Phosphotyrosine-binding domain (PTB)"/>
    <property type="match status" value="1"/>
</dbReference>
<dbReference type="AlphaFoldDB" id="A0AAD7XFW3"/>
<feature type="compositionally biased region" description="Polar residues" evidence="1">
    <location>
        <begin position="147"/>
        <end position="164"/>
    </location>
</feature>
<name>A0AAD7XFW3_9APHY</name>
<reference evidence="3" key="1">
    <citation type="submission" date="2022-11" db="EMBL/GenBank/DDBJ databases">
        <title>Genome Sequence of Cubamyces cubensis.</title>
        <authorList>
            <person name="Buettner E."/>
        </authorList>
    </citation>
    <scope>NUCLEOTIDE SEQUENCE</scope>
    <source>
        <strain evidence="3">MPL-01</strain>
    </source>
</reference>
<dbReference type="EMBL" id="JAPEVG010000018">
    <property type="protein sequence ID" value="KAJ8496036.1"/>
    <property type="molecule type" value="Genomic_DNA"/>
</dbReference>
<gene>
    <name evidence="3" type="ORF">ONZ51_g1337</name>
</gene>
<evidence type="ECO:0000313" key="4">
    <source>
        <dbReference type="Proteomes" id="UP001215151"/>
    </source>
</evidence>
<dbReference type="Proteomes" id="UP001215151">
    <property type="component" value="Unassembled WGS sequence"/>
</dbReference>
<dbReference type="InterPro" id="IPR011993">
    <property type="entry name" value="PH-like_dom_sf"/>
</dbReference>